<dbReference type="PRINTS" id="PR00035">
    <property type="entry name" value="HTHGNTR"/>
</dbReference>
<dbReference type="SMART" id="SM00345">
    <property type="entry name" value="HTH_GNTR"/>
    <property type="match status" value="1"/>
</dbReference>
<dbReference type="Gene3D" id="3.40.1410.10">
    <property type="entry name" value="Chorismate lyase-like"/>
    <property type="match status" value="1"/>
</dbReference>
<dbReference type="InterPro" id="IPR000524">
    <property type="entry name" value="Tscrpt_reg_HTH_GntR"/>
</dbReference>
<feature type="domain" description="HTH gntR-type" evidence="4">
    <location>
        <begin position="1"/>
        <end position="65"/>
    </location>
</feature>
<dbReference type="InterPro" id="IPR036388">
    <property type="entry name" value="WH-like_DNA-bd_sf"/>
</dbReference>
<dbReference type="SUPFAM" id="SSF64288">
    <property type="entry name" value="Chorismate lyase-like"/>
    <property type="match status" value="1"/>
</dbReference>
<keyword evidence="2" id="KW-0238">DNA-binding</keyword>
<organism evidence="5 6">
    <name type="scientific">Lacticaseibacillus paracasei NRIC 0644</name>
    <dbReference type="NCBI Taxonomy" id="1435038"/>
    <lineage>
        <taxon>Bacteria</taxon>
        <taxon>Bacillati</taxon>
        <taxon>Bacillota</taxon>
        <taxon>Bacilli</taxon>
        <taxon>Lactobacillales</taxon>
        <taxon>Lactobacillaceae</taxon>
        <taxon>Lacticaseibacillus</taxon>
    </lineage>
</organism>
<keyword evidence="3" id="KW-0804">Transcription</keyword>
<dbReference type="Pfam" id="PF00392">
    <property type="entry name" value="GntR"/>
    <property type="match status" value="1"/>
</dbReference>
<dbReference type="Gene3D" id="1.10.10.10">
    <property type="entry name" value="Winged helix-like DNA-binding domain superfamily/Winged helix DNA-binding domain"/>
    <property type="match status" value="1"/>
</dbReference>
<evidence type="ECO:0000313" key="5">
    <source>
        <dbReference type="EMBL" id="GAN36293.1"/>
    </source>
</evidence>
<dbReference type="CDD" id="cd07377">
    <property type="entry name" value="WHTH_GntR"/>
    <property type="match status" value="1"/>
</dbReference>
<dbReference type="PROSITE" id="PS50949">
    <property type="entry name" value="HTH_GNTR"/>
    <property type="match status" value="1"/>
</dbReference>
<dbReference type="PANTHER" id="PTHR44846:SF4">
    <property type="entry name" value="HTH GNTR-TYPE DOMAIN-CONTAINING PROTEIN"/>
    <property type="match status" value="1"/>
</dbReference>
<evidence type="ECO:0000259" key="4">
    <source>
        <dbReference type="PROSITE" id="PS50949"/>
    </source>
</evidence>
<dbReference type="PANTHER" id="PTHR44846">
    <property type="entry name" value="MANNOSYL-D-GLYCERATE TRANSPORT/METABOLISM SYSTEM REPRESSOR MNGR-RELATED"/>
    <property type="match status" value="1"/>
</dbReference>
<dbReference type="SMART" id="SM00866">
    <property type="entry name" value="UTRA"/>
    <property type="match status" value="1"/>
</dbReference>
<dbReference type="RefSeq" id="WP_016381646.1">
    <property type="nucleotide sequence ID" value="NZ_BAYM01000064.1"/>
</dbReference>
<keyword evidence="1" id="KW-0805">Transcription regulation</keyword>
<dbReference type="InterPro" id="IPR050679">
    <property type="entry name" value="Bact_HTH_transcr_reg"/>
</dbReference>
<evidence type="ECO:0000313" key="6">
    <source>
        <dbReference type="Proteomes" id="UP000032552"/>
    </source>
</evidence>
<protein>
    <submittedName>
        <fullName evidence="5">Transcriptional regulator</fullName>
    </submittedName>
</protein>
<name>A0A0C9QCF0_LACPA</name>
<evidence type="ECO:0000256" key="2">
    <source>
        <dbReference type="ARBA" id="ARBA00023125"/>
    </source>
</evidence>
<dbReference type="InterPro" id="IPR028978">
    <property type="entry name" value="Chorismate_lyase_/UTRA_dom_sf"/>
</dbReference>
<dbReference type="SUPFAM" id="SSF46785">
    <property type="entry name" value="Winged helix' DNA-binding domain"/>
    <property type="match status" value="1"/>
</dbReference>
<proteinExistence type="predicted"/>
<dbReference type="EMBL" id="BAYM01000064">
    <property type="protein sequence ID" value="GAN36293.1"/>
    <property type="molecule type" value="Genomic_DNA"/>
</dbReference>
<accession>A0A0C9QCF0</accession>
<dbReference type="Proteomes" id="UP000032552">
    <property type="component" value="Unassembled WGS sequence"/>
</dbReference>
<dbReference type="InterPro" id="IPR036390">
    <property type="entry name" value="WH_DNA-bd_sf"/>
</dbReference>
<reference evidence="6" key="1">
    <citation type="submission" date="2014-05" db="EMBL/GenBank/DDBJ databases">
        <title>Whole genome sequencing of Lactobacillus casei NRIC0644.</title>
        <authorList>
            <person name="Atarashi H."/>
            <person name="Yoshida Y."/>
            <person name="Fujimura S."/>
            <person name="Tanaka N."/>
            <person name="Shiwa Y."/>
            <person name="Yoshikawa H."/>
            <person name="Okada S."/>
            <person name="Nakagawa J."/>
        </authorList>
    </citation>
    <scope>NUCLEOTIDE SEQUENCE [LARGE SCALE GENOMIC DNA]</scope>
    <source>
        <strain evidence="6">NRIC0644</strain>
    </source>
</reference>
<dbReference type="AlphaFoldDB" id="A0A0C9QCF0"/>
<dbReference type="GO" id="GO:0045892">
    <property type="term" value="P:negative regulation of DNA-templated transcription"/>
    <property type="evidence" value="ECO:0007669"/>
    <property type="project" value="TreeGrafter"/>
</dbReference>
<dbReference type="InterPro" id="IPR011663">
    <property type="entry name" value="UTRA"/>
</dbReference>
<dbReference type="Pfam" id="PF07702">
    <property type="entry name" value="UTRA"/>
    <property type="match status" value="1"/>
</dbReference>
<sequence length="236" mass="26367">MYHDIAEQLIQDILAGKYPVKLPTEQVLMNRYQASRNTIRKALDVIFAHGLVRRVQGSGYYVIDHSEQSSAVLNMSIGFDQTAMVKGGPLKSKVVKFALIPATAALARRGNVAVGDPVYQVVRLRYLKGQLYDLEESYFPQVIVPHLSAEIAAGSIFTYLRNTYDMVGSTTENYIQSRPLPAEYADLMTTSGKGDLLCLDGINYLASGKVFNFSRTYFVYPGLTLYYHTTNIDLDQ</sequence>
<dbReference type="GO" id="GO:0003700">
    <property type="term" value="F:DNA-binding transcription factor activity"/>
    <property type="evidence" value="ECO:0007669"/>
    <property type="project" value="InterPro"/>
</dbReference>
<dbReference type="GO" id="GO:0003677">
    <property type="term" value="F:DNA binding"/>
    <property type="evidence" value="ECO:0007669"/>
    <property type="project" value="UniProtKB-KW"/>
</dbReference>
<comment type="caution">
    <text evidence="5">The sequence shown here is derived from an EMBL/GenBank/DDBJ whole genome shotgun (WGS) entry which is preliminary data.</text>
</comment>
<evidence type="ECO:0000256" key="1">
    <source>
        <dbReference type="ARBA" id="ARBA00023015"/>
    </source>
</evidence>
<gene>
    <name evidence="5" type="ORF">LC0644_0882</name>
</gene>
<evidence type="ECO:0000256" key="3">
    <source>
        <dbReference type="ARBA" id="ARBA00023163"/>
    </source>
</evidence>